<name>A0A316HVP6_9PSEU</name>
<dbReference type="RefSeq" id="WP_109638808.1">
    <property type="nucleotide sequence ID" value="NZ_QGHB01000008.1"/>
</dbReference>
<evidence type="ECO:0000313" key="2">
    <source>
        <dbReference type="Proteomes" id="UP000246005"/>
    </source>
</evidence>
<protein>
    <recommendedName>
        <fullName evidence="3">HIRAN domain-containing protein</fullName>
    </recommendedName>
</protein>
<dbReference type="AlphaFoldDB" id="A0A316HVP6"/>
<evidence type="ECO:0000313" key="1">
    <source>
        <dbReference type="EMBL" id="PWK84497.1"/>
    </source>
</evidence>
<sequence>MYDCPITTVGELLEALEPYDPTAPLRLATQPGYPLAHALTCVVSTVQDTDDGAPPTNAYVVWLGAGEQVGYLPKVAVSALGWSA</sequence>
<evidence type="ECO:0008006" key="3">
    <source>
        <dbReference type="Google" id="ProtNLM"/>
    </source>
</evidence>
<reference evidence="1 2" key="1">
    <citation type="submission" date="2018-05" db="EMBL/GenBank/DDBJ databases">
        <title>Genomic Encyclopedia of Type Strains, Phase IV (KMG-IV): sequencing the most valuable type-strain genomes for metagenomic binning, comparative biology and taxonomic classification.</title>
        <authorList>
            <person name="Goeker M."/>
        </authorList>
    </citation>
    <scope>NUCLEOTIDE SEQUENCE [LARGE SCALE GENOMIC DNA]</scope>
    <source>
        <strain evidence="1 2">DSM 45480</strain>
    </source>
</reference>
<accession>A0A316HVP6</accession>
<dbReference type="EMBL" id="QGHB01000008">
    <property type="protein sequence ID" value="PWK84497.1"/>
    <property type="molecule type" value="Genomic_DNA"/>
</dbReference>
<gene>
    <name evidence="1" type="ORF">C8D88_108112</name>
</gene>
<dbReference type="Proteomes" id="UP000246005">
    <property type="component" value="Unassembled WGS sequence"/>
</dbReference>
<organism evidence="1 2">
    <name type="scientific">Lentzea atacamensis</name>
    <dbReference type="NCBI Taxonomy" id="531938"/>
    <lineage>
        <taxon>Bacteria</taxon>
        <taxon>Bacillati</taxon>
        <taxon>Actinomycetota</taxon>
        <taxon>Actinomycetes</taxon>
        <taxon>Pseudonocardiales</taxon>
        <taxon>Pseudonocardiaceae</taxon>
        <taxon>Lentzea</taxon>
    </lineage>
</organism>
<proteinExistence type="predicted"/>
<comment type="caution">
    <text evidence="1">The sequence shown here is derived from an EMBL/GenBank/DDBJ whole genome shotgun (WGS) entry which is preliminary data.</text>
</comment>